<gene>
    <name evidence="1" type="ORF">EDD52_11729</name>
</gene>
<dbReference type="AlphaFoldDB" id="A0A4R3J516"/>
<protein>
    <submittedName>
        <fullName evidence="1">Uncharacterized protein</fullName>
    </submittedName>
</protein>
<proteinExistence type="predicted"/>
<dbReference type="OrthoDB" id="7866726at2"/>
<keyword evidence="2" id="KW-1185">Reference proteome</keyword>
<accession>A0A4R3J516</accession>
<sequence length="102" mass="11988">MHAELLTRRRALAATYRRYLEADRAWHLALREVNLWFPVASRPVGSKIGNPGSRIRMLFERRERALLQLEAMRLKLAMAKRRLAERNATMRQHVLLITRRGG</sequence>
<dbReference type="RefSeq" id="WP_132247614.1">
    <property type="nucleotide sequence ID" value="NZ_SLZU01000017.1"/>
</dbReference>
<comment type="caution">
    <text evidence="1">The sequence shown here is derived from an EMBL/GenBank/DDBJ whole genome shotgun (WGS) entry which is preliminary data.</text>
</comment>
<dbReference type="Proteomes" id="UP000295696">
    <property type="component" value="Unassembled WGS sequence"/>
</dbReference>
<reference evidence="1 2" key="1">
    <citation type="submission" date="2019-03" db="EMBL/GenBank/DDBJ databases">
        <title>Genomic Encyclopedia of Type Strains, Phase IV (KMG-IV): sequencing the most valuable type-strain genomes for metagenomic binning, comparative biology and taxonomic classification.</title>
        <authorList>
            <person name="Goeker M."/>
        </authorList>
    </citation>
    <scope>NUCLEOTIDE SEQUENCE [LARGE SCALE GENOMIC DNA]</scope>
    <source>
        <strain evidence="1 2">DSM 104836</strain>
    </source>
</reference>
<evidence type="ECO:0000313" key="2">
    <source>
        <dbReference type="Proteomes" id="UP000295696"/>
    </source>
</evidence>
<dbReference type="EMBL" id="SLZU01000017">
    <property type="protein sequence ID" value="TCS59896.1"/>
    <property type="molecule type" value="Genomic_DNA"/>
</dbReference>
<organism evidence="1 2">
    <name type="scientific">Primorskyibacter sedentarius</name>
    <dbReference type="NCBI Taxonomy" id="745311"/>
    <lineage>
        <taxon>Bacteria</taxon>
        <taxon>Pseudomonadati</taxon>
        <taxon>Pseudomonadota</taxon>
        <taxon>Alphaproteobacteria</taxon>
        <taxon>Rhodobacterales</taxon>
        <taxon>Roseobacteraceae</taxon>
        <taxon>Primorskyibacter</taxon>
    </lineage>
</organism>
<evidence type="ECO:0000313" key="1">
    <source>
        <dbReference type="EMBL" id="TCS59896.1"/>
    </source>
</evidence>
<name>A0A4R3J516_9RHOB</name>